<dbReference type="PANTHER" id="PTHR47786">
    <property type="entry name" value="ALPHA-1,4-GLUCAN:MALTOSE-1-PHOSPHATE MALTOSYLTRANSFERASE"/>
    <property type="match status" value="1"/>
</dbReference>
<sequence length="463" mass="51374">MIPLRRFTLSLRFAVAAVLSSVPLAADFKPEPLEVCQGQPALGVPDWVRAETIYEINVRQYSEAGTFAAVEADLARIRDLGVGILWFMPVHPIGEINRKGPLGSYYSIADYRGINPEFGTEADFVRLVKAAQAMGMRVVMDWVGNHTAWDHPWTSSHPEYYATNEAGEFVPPFGFDWTDVIQLDYENHATWDAAIADMLYWVEVAGIDGYRCDYATGVPTAFWNEAGRRLREAKPDFFMLSESEVPQHQLHAFNASYSFGMMHVINTVAAGEHGASHLDDQLARTQVRFPDDGALIYYTTNHDENSWQGTVQERLGGGVETFAVLTYLFDGIPLIYNGQEAGMAKRLEFFERDPIAWRPHPLAGFYRTLNQLRRDHPALHTGTGMTRIGTTANESIYALLREDATGEKVVGFLNLSDAPVTFDAAAPALAGTWQDVFGGATHTLKGSVSLALPAWGYLVLVSE</sequence>
<feature type="chain" id="PRO_5047314196" evidence="1">
    <location>
        <begin position="26"/>
        <end position="463"/>
    </location>
</feature>
<proteinExistence type="predicted"/>
<dbReference type="EMBL" id="CP139781">
    <property type="protein sequence ID" value="WRQ88902.1"/>
    <property type="molecule type" value="Genomic_DNA"/>
</dbReference>
<dbReference type="PANTHER" id="PTHR47786:SF2">
    <property type="entry name" value="GLYCOSYL HYDROLASE FAMILY 13 CATALYTIC DOMAIN-CONTAINING PROTEIN"/>
    <property type="match status" value="1"/>
</dbReference>
<organism evidence="3 4">
    <name type="scientific">Actomonas aquatica</name>
    <dbReference type="NCBI Taxonomy" id="2866162"/>
    <lineage>
        <taxon>Bacteria</taxon>
        <taxon>Pseudomonadati</taxon>
        <taxon>Verrucomicrobiota</taxon>
        <taxon>Opitutia</taxon>
        <taxon>Opitutales</taxon>
        <taxon>Opitutaceae</taxon>
        <taxon>Actomonas</taxon>
    </lineage>
</organism>
<dbReference type="InterPro" id="IPR013780">
    <property type="entry name" value="Glyco_hydro_b"/>
</dbReference>
<dbReference type="Gene3D" id="2.60.40.1180">
    <property type="entry name" value="Golgi alpha-mannosidase II"/>
    <property type="match status" value="1"/>
</dbReference>
<accession>A0ABZ1CB28</accession>
<evidence type="ECO:0000256" key="1">
    <source>
        <dbReference type="SAM" id="SignalP"/>
    </source>
</evidence>
<dbReference type="Pfam" id="PF00128">
    <property type="entry name" value="Alpha-amylase"/>
    <property type="match status" value="2"/>
</dbReference>
<dbReference type="Proteomes" id="UP000738431">
    <property type="component" value="Chromosome"/>
</dbReference>
<feature type="signal peptide" evidence="1">
    <location>
        <begin position="1"/>
        <end position="25"/>
    </location>
</feature>
<reference evidence="3 4" key="1">
    <citation type="submission" date="2023-12" db="EMBL/GenBank/DDBJ databases">
        <title>Description of an unclassified Opitutus bacterium of Verrucomicrobiota.</title>
        <authorList>
            <person name="Zhang D.-F."/>
        </authorList>
    </citation>
    <scope>NUCLEOTIDE SEQUENCE [LARGE SCALE GENOMIC DNA]</scope>
    <source>
        <strain evidence="3 4">WL0086</strain>
    </source>
</reference>
<dbReference type="SUPFAM" id="SSF51011">
    <property type="entry name" value="Glycosyl hydrolase domain"/>
    <property type="match status" value="1"/>
</dbReference>
<dbReference type="RefSeq" id="WP_221033145.1">
    <property type="nucleotide sequence ID" value="NZ_CP139781.1"/>
</dbReference>
<keyword evidence="1" id="KW-0732">Signal</keyword>
<dbReference type="CDD" id="cd11313">
    <property type="entry name" value="AmyAc_arch_bac_AmyA"/>
    <property type="match status" value="1"/>
</dbReference>
<keyword evidence="3" id="KW-0378">Hydrolase</keyword>
<name>A0ABZ1CB28_9BACT</name>
<feature type="domain" description="Glycosyl hydrolase family 13 catalytic" evidence="2">
    <location>
        <begin position="55"/>
        <end position="373"/>
    </location>
</feature>
<evidence type="ECO:0000259" key="2">
    <source>
        <dbReference type="SMART" id="SM00642"/>
    </source>
</evidence>
<evidence type="ECO:0000313" key="4">
    <source>
        <dbReference type="Proteomes" id="UP000738431"/>
    </source>
</evidence>
<dbReference type="InterPro" id="IPR006047">
    <property type="entry name" value="GH13_cat_dom"/>
</dbReference>
<dbReference type="SMART" id="SM00642">
    <property type="entry name" value="Aamy"/>
    <property type="match status" value="1"/>
</dbReference>
<protein>
    <submittedName>
        <fullName evidence="3">Alpha-amylase family glycosyl hydrolase</fullName>
    </submittedName>
</protein>
<dbReference type="GO" id="GO:0016787">
    <property type="term" value="F:hydrolase activity"/>
    <property type="evidence" value="ECO:0007669"/>
    <property type="project" value="UniProtKB-KW"/>
</dbReference>
<evidence type="ECO:0000313" key="3">
    <source>
        <dbReference type="EMBL" id="WRQ88902.1"/>
    </source>
</evidence>
<keyword evidence="4" id="KW-1185">Reference proteome</keyword>
<gene>
    <name evidence="3" type="ORF">K1X11_005755</name>
</gene>
<dbReference type="Gene3D" id="3.20.20.80">
    <property type="entry name" value="Glycosidases"/>
    <property type="match status" value="1"/>
</dbReference>
<dbReference type="SUPFAM" id="SSF51445">
    <property type="entry name" value="(Trans)glycosidases"/>
    <property type="match status" value="1"/>
</dbReference>
<dbReference type="InterPro" id="IPR017853">
    <property type="entry name" value="GH"/>
</dbReference>